<keyword evidence="3 6" id="KW-0812">Transmembrane</keyword>
<evidence type="ECO:0000259" key="7">
    <source>
        <dbReference type="Pfam" id="PF01292"/>
    </source>
</evidence>
<dbReference type="RefSeq" id="WP_378147069.1">
    <property type="nucleotide sequence ID" value="NZ_JBHRXS010000005.1"/>
</dbReference>
<dbReference type="KEGG" id="cmet:K6K41_10380"/>
<evidence type="ECO:0000256" key="4">
    <source>
        <dbReference type="ARBA" id="ARBA00022989"/>
    </source>
</evidence>
<dbReference type="SUPFAM" id="SSF81342">
    <property type="entry name" value="Transmembrane di-heme cytochromes"/>
    <property type="match status" value="1"/>
</dbReference>
<keyword evidence="4 6" id="KW-1133">Transmembrane helix</keyword>
<proteinExistence type="predicted"/>
<evidence type="ECO:0000256" key="3">
    <source>
        <dbReference type="ARBA" id="ARBA00022692"/>
    </source>
</evidence>
<reference evidence="8" key="1">
    <citation type="submission" date="2021-08" db="EMBL/GenBank/DDBJ databases">
        <authorList>
            <person name="Zhang H."/>
            <person name="Xu M."/>
            <person name="Yu Z."/>
            <person name="Yang L."/>
            <person name="Cai Y."/>
        </authorList>
    </citation>
    <scope>NUCLEOTIDE SEQUENCE</scope>
    <source>
        <strain evidence="8">CHL1</strain>
    </source>
</reference>
<comment type="subcellular location">
    <subcellularLocation>
        <location evidence="1">Cell membrane</location>
        <topology evidence="1">Multi-pass membrane protein</topology>
    </subcellularLocation>
</comment>
<sequence>MFRHPAVIRAAHWINVVCLTVLLASGLQIFNAHPALYWGEVSTFDTPLVSMTATETDPPRGVTTLLGRTFDTTGVLGLSKDSAGEPAERGFPGWSTLPTEQNLAGGRRWHFLFAWIFLLNGLVYLAYGVATGQLGRRLIPSRDQLRHFGTTLREHLAFRFPKGEEATRYNALQKLTYLIVVLGLLPAQILAGLALSPGFNAAAPWILDLFGGRRSARTIHFVIANLLVLFVFVHVAMVLVSGVWNNLRGMVTGWFSIETGAESPRAQTGGEA</sequence>
<dbReference type="InterPro" id="IPR011577">
    <property type="entry name" value="Cyt_b561_bac/Ni-Hgenase"/>
</dbReference>
<dbReference type="GO" id="GO:0020037">
    <property type="term" value="F:heme binding"/>
    <property type="evidence" value="ECO:0007669"/>
    <property type="project" value="TreeGrafter"/>
</dbReference>
<evidence type="ECO:0000256" key="2">
    <source>
        <dbReference type="ARBA" id="ARBA00022475"/>
    </source>
</evidence>
<feature type="transmembrane region" description="Helical" evidence="6">
    <location>
        <begin position="109"/>
        <end position="130"/>
    </location>
</feature>
<dbReference type="PANTHER" id="PTHR30485">
    <property type="entry name" value="NI/FE-HYDROGENASE 1 B-TYPE CYTOCHROME SUBUNIT"/>
    <property type="match status" value="1"/>
</dbReference>
<dbReference type="Pfam" id="PF01292">
    <property type="entry name" value="Ni_hydr_CYTB"/>
    <property type="match status" value="1"/>
</dbReference>
<dbReference type="AlphaFoldDB" id="A0A9E6UN16"/>
<dbReference type="GO" id="GO:0005886">
    <property type="term" value="C:plasma membrane"/>
    <property type="evidence" value="ECO:0007669"/>
    <property type="project" value="UniProtKB-SubCell"/>
</dbReference>
<organism evidence="8 9">
    <name type="scientific">Chenggangzhangella methanolivorans</name>
    <dbReference type="NCBI Taxonomy" id="1437009"/>
    <lineage>
        <taxon>Bacteria</taxon>
        <taxon>Pseudomonadati</taxon>
        <taxon>Pseudomonadota</taxon>
        <taxon>Alphaproteobacteria</taxon>
        <taxon>Hyphomicrobiales</taxon>
        <taxon>Methylopilaceae</taxon>
        <taxon>Chenggangzhangella</taxon>
    </lineage>
</organism>
<dbReference type="GO" id="GO:0022904">
    <property type="term" value="P:respiratory electron transport chain"/>
    <property type="evidence" value="ECO:0007669"/>
    <property type="project" value="InterPro"/>
</dbReference>
<dbReference type="InterPro" id="IPR016174">
    <property type="entry name" value="Di-haem_cyt_TM"/>
</dbReference>
<protein>
    <submittedName>
        <fullName evidence="8">Cytochrome b/b6 domain-containing protein</fullName>
    </submittedName>
</protein>
<evidence type="ECO:0000313" key="9">
    <source>
        <dbReference type="Proteomes" id="UP000825701"/>
    </source>
</evidence>
<dbReference type="EMBL" id="CP081869">
    <property type="protein sequence ID" value="QZO02327.1"/>
    <property type="molecule type" value="Genomic_DNA"/>
</dbReference>
<evidence type="ECO:0000256" key="1">
    <source>
        <dbReference type="ARBA" id="ARBA00004651"/>
    </source>
</evidence>
<gene>
    <name evidence="8" type="ORF">K6K41_10380</name>
</gene>
<feature type="transmembrane region" description="Helical" evidence="6">
    <location>
        <begin position="12"/>
        <end position="30"/>
    </location>
</feature>
<dbReference type="PANTHER" id="PTHR30485:SF1">
    <property type="entry name" value="CYTOCHROME YDHU-RELATED"/>
    <property type="match status" value="1"/>
</dbReference>
<dbReference type="GO" id="GO:0009055">
    <property type="term" value="F:electron transfer activity"/>
    <property type="evidence" value="ECO:0007669"/>
    <property type="project" value="InterPro"/>
</dbReference>
<keyword evidence="5 6" id="KW-0472">Membrane</keyword>
<keyword evidence="9" id="KW-1185">Reference proteome</keyword>
<feature type="domain" description="Cytochrome b561 bacterial/Ni-hydrogenase" evidence="7">
    <location>
        <begin position="3"/>
        <end position="253"/>
    </location>
</feature>
<name>A0A9E6UN16_9HYPH</name>
<feature type="transmembrane region" description="Helical" evidence="6">
    <location>
        <begin position="219"/>
        <end position="240"/>
    </location>
</feature>
<dbReference type="InterPro" id="IPR051542">
    <property type="entry name" value="Hydrogenase_cytochrome"/>
</dbReference>
<evidence type="ECO:0000256" key="5">
    <source>
        <dbReference type="ARBA" id="ARBA00023136"/>
    </source>
</evidence>
<dbReference type="Gene3D" id="1.20.950.20">
    <property type="entry name" value="Transmembrane di-heme cytochromes, Chain C"/>
    <property type="match status" value="1"/>
</dbReference>
<evidence type="ECO:0000256" key="6">
    <source>
        <dbReference type="SAM" id="Phobius"/>
    </source>
</evidence>
<feature type="transmembrane region" description="Helical" evidence="6">
    <location>
        <begin position="175"/>
        <end position="199"/>
    </location>
</feature>
<keyword evidence="2" id="KW-1003">Cell membrane</keyword>
<evidence type="ECO:0000313" key="8">
    <source>
        <dbReference type="EMBL" id="QZO02327.1"/>
    </source>
</evidence>
<dbReference type="Proteomes" id="UP000825701">
    <property type="component" value="Chromosome"/>
</dbReference>
<accession>A0A9E6UN16</accession>